<dbReference type="Pfam" id="PF08021">
    <property type="entry name" value="FAD_binding_9"/>
    <property type="match status" value="1"/>
</dbReference>
<dbReference type="PANTHER" id="PTHR30157:SF0">
    <property type="entry name" value="NADPH-DEPENDENT FERRIC-CHELATE REDUCTASE"/>
    <property type="match status" value="1"/>
</dbReference>
<dbReference type="RefSeq" id="WP_131280122.1">
    <property type="nucleotide sequence ID" value="NZ_JBHSLR010000009.1"/>
</dbReference>
<dbReference type="Pfam" id="PF04954">
    <property type="entry name" value="SIP"/>
    <property type="match status" value="1"/>
</dbReference>
<dbReference type="InterPro" id="IPR039261">
    <property type="entry name" value="FNR_nucleotide-bd"/>
</dbReference>
<name>A0A4Q9V2Z3_9ACTO</name>
<dbReference type="CDD" id="cd06193">
    <property type="entry name" value="siderophore_interacting"/>
    <property type="match status" value="1"/>
</dbReference>
<dbReference type="InterPro" id="IPR039374">
    <property type="entry name" value="SIP_fam"/>
</dbReference>
<organism evidence="3 4">
    <name type="scientific">Arcanobacterium bovis</name>
    <dbReference type="NCBI Taxonomy" id="2529275"/>
    <lineage>
        <taxon>Bacteria</taxon>
        <taxon>Bacillati</taxon>
        <taxon>Actinomycetota</taxon>
        <taxon>Actinomycetes</taxon>
        <taxon>Actinomycetales</taxon>
        <taxon>Actinomycetaceae</taxon>
        <taxon>Arcanobacterium</taxon>
    </lineage>
</organism>
<proteinExistence type="predicted"/>
<dbReference type="OrthoDB" id="9814826at2"/>
<evidence type="ECO:0000313" key="4">
    <source>
        <dbReference type="Proteomes" id="UP000293036"/>
    </source>
</evidence>
<evidence type="ECO:0000259" key="1">
    <source>
        <dbReference type="Pfam" id="PF04954"/>
    </source>
</evidence>
<reference evidence="3 4" key="1">
    <citation type="submission" date="2019-02" db="EMBL/GenBank/DDBJ databases">
        <title>Arcanobacterium bovis sp. nov., isolated from the milk of a cow with mastitis.</title>
        <authorList>
            <person name="Sammra O."/>
            <person name="Foster G."/>
            <person name="Hassan A."/>
            <person name="Alssahen M."/>
            <person name="Laemmler C."/>
            <person name="Borowiak M."/>
            <person name="Malorny B."/>
            <person name="Abdulmawjood A."/>
        </authorList>
    </citation>
    <scope>NUCLEOTIDE SEQUENCE [LARGE SCALE GENOMIC DNA]</scope>
    <source>
        <strain evidence="3 4">C605018/01/1</strain>
    </source>
</reference>
<feature type="domain" description="SIP-like Rossmann fold" evidence="1">
    <location>
        <begin position="143"/>
        <end position="258"/>
    </location>
</feature>
<dbReference type="Gene3D" id="2.40.30.10">
    <property type="entry name" value="Translation factors"/>
    <property type="match status" value="1"/>
</dbReference>
<accession>A0A4Q9V2Z3</accession>
<dbReference type="InterPro" id="IPR007037">
    <property type="entry name" value="SIP_rossman_dom"/>
</dbReference>
<dbReference type="EMBL" id="SJDT01000002">
    <property type="protein sequence ID" value="TBW22957.1"/>
    <property type="molecule type" value="Genomic_DNA"/>
</dbReference>
<evidence type="ECO:0000313" key="3">
    <source>
        <dbReference type="EMBL" id="TBW22957.1"/>
    </source>
</evidence>
<dbReference type="AlphaFoldDB" id="A0A4Q9V2Z3"/>
<dbReference type="InterPro" id="IPR013113">
    <property type="entry name" value="SIP_FAD-bd"/>
</dbReference>
<keyword evidence="4" id="KW-1185">Reference proteome</keyword>
<evidence type="ECO:0000259" key="2">
    <source>
        <dbReference type="Pfam" id="PF08021"/>
    </source>
</evidence>
<dbReference type="Proteomes" id="UP000293036">
    <property type="component" value="Unassembled WGS sequence"/>
</dbReference>
<sequence>MHEIFGKTKKKHELKARRGVVTHIEHIDDAFVRVRIEGDDLADLPAQGPSDHFKLVLPHTAGEQVEYDPETHKLGSREIFRDLTAMRLLPAGIEIDIAKHADGELAQWLTRISSGSANNAAQQSSEVLLLGPKSSIILPPVKRILIAVDHSAFPALTRWLDCLDDDAHIDVVLITTWNGVEKYFRKHWNRDNVTFHIIEPDYSGETLLHQIKSIPLEIDQYVWLAGEASTFIPVRQWLRNDSGIPKENMKIDGYWKHGVAGRSHHDPIDPNEPELG</sequence>
<feature type="domain" description="Siderophore-interacting FAD-binding" evidence="2">
    <location>
        <begin position="21"/>
        <end position="116"/>
    </location>
</feature>
<comment type="caution">
    <text evidence="3">The sequence shown here is derived from an EMBL/GenBank/DDBJ whole genome shotgun (WGS) entry which is preliminary data.</text>
</comment>
<protein>
    <submittedName>
        <fullName evidence="3">Siderophore-interacting protein</fullName>
    </submittedName>
</protein>
<gene>
    <name evidence="3" type="ORF">EZJ44_03450</name>
</gene>
<dbReference type="Gene3D" id="3.40.50.80">
    <property type="entry name" value="Nucleotide-binding domain of ferredoxin-NADP reductase (FNR) module"/>
    <property type="match status" value="1"/>
</dbReference>
<dbReference type="PANTHER" id="PTHR30157">
    <property type="entry name" value="FERRIC REDUCTASE, NADPH-DEPENDENT"/>
    <property type="match status" value="1"/>
</dbReference>